<dbReference type="GO" id="GO:0008410">
    <property type="term" value="F:CoA-transferase activity"/>
    <property type="evidence" value="ECO:0007669"/>
    <property type="project" value="InterPro"/>
</dbReference>
<name>A0A644YTM8_9ZZZZ</name>
<dbReference type="InterPro" id="IPR037171">
    <property type="entry name" value="NagB/RpiA_transferase-like"/>
</dbReference>
<organism evidence="3">
    <name type="scientific">bioreactor metagenome</name>
    <dbReference type="NCBI Taxonomy" id="1076179"/>
    <lineage>
        <taxon>unclassified sequences</taxon>
        <taxon>metagenomes</taxon>
        <taxon>ecological metagenomes</taxon>
    </lineage>
</organism>
<dbReference type="GO" id="GO:0046952">
    <property type="term" value="P:ketone body catabolic process"/>
    <property type="evidence" value="ECO:0007669"/>
    <property type="project" value="InterPro"/>
</dbReference>
<evidence type="ECO:0000256" key="2">
    <source>
        <dbReference type="ARBA" id="ARBA00022679"/>
    </source>
</evidence>
<comment type="similarity">
    <text evidence="1">Belongs to the 3-oxoacid CoA-transferase family.</text>
</comment>
<dbReference type="AlphaFoldDB" id="A0A644YTM8"/>
<dbReference type="EMBL" id="VSSQ01006140">
    <property type="protein sequence ID" value="MPM31667.1"/>
    <property type="molecule type" value="Genomic_DNA"/>
</dbReference>
<keyword evidence="2 3" id="KW-0808">Transferase</keyword>
<gene>
    <name evidence="3" type="primary">carA_31</name>
    <name evidence="3" type="ORF">SDC9_78224</name>
</gene>
<comment type="caution">
    <text evidence="3">The sequence shown here is derived from an EMBL/GenBank/DDBJ whole genome shotgun (WGS) entry which is preliminary data.</text>
</comment>
<protein>
    <submittedName>
        <fullName evidence="3">Caffeate CoA-transferase</fullName>
        <ecNumber evidence="3">2.8.3.23</ecNumber>
    </submittedName>
</protein>
<dbReference type="SMART" id="SM00882">
    <property type="entry name" value="CoA_trans"/>
    <property type="match status" value="1"/>
</dbReference>
<sequence>MLNEKFVSAEQAAGAIPDGAYVGIGGFLGIGSAEEINVAIETRFLVEGHPRDLTLLHTGGVGDGKDAGNNHLAHEGLVKRLIGGHFARIPKLGAMVEQEKIEAFNIPQGILSHLYRESAAMRPRLITKVGLGTFVDPDLDGAKVNGITTGTMVDKVQIDGEAYLSYHVPPVTVAMIRGTTADEQGNISFENEPLTLEGISIATAAKNHGGIVIVQVEKVVKKGAILPQNVKIPHILVDYIVVTTKPEEYHRQNYGTYFDPRFTRSDIVVGGTAVRAQMGVRKIIGRRAAMCLDRKMRVVNFGIGIPETVMAVLNEEGQSVGFTSIIESGAIGGIALGDMNFGSCICPDAIIDQPYMFDFIDGGGLDMSFLGLAQCDARGNINVSRFGTKVTGCGGFIDISQNVKNMVFCGTFTAKGLETRISDAGELVIEKEGSSKKFIKTLQQITFSGEIAAKNKRNILFITERAVLKLTPEGLMVTEIAPGIDLERDVLGQMEFTPLLAADLKTMDARIFREEAMGLTF</sequence>
<dbReference type="EC" id="2.8.3.23" evidence="3"/>
<evidence type="ECO:0000313" key="3">
    <source>
        <dbReference type="EMBL" id="MPM31667.1"/>
    </source>
</evidence>
<accession>A0A644YTM8</accession>
<proteinExistence type="inferred from homology"/>
<dbReference type="PANTHER" id="PTHR43293">
    <property type="entry name" value="ACETATE COA-TRANSFERASE YDIF"/>
    <property type="match status" value="1"/>
</dbReference>
<dbReference type="PANTHER" id="PTHR43293:SF1">
    <property type="entry name" value="ACETATE COA-TRANSFERASE YDIF"/>
    <property type="match status" value="1"/>
</dbReference>
<dbReference type="PIRSF" id="PIRSF000858">
    <property type="entry name" value="SCOT-t"/>
    <property type="match status" value="1"/>
</dbReference>
<dbReference type="SUPFAM" id="SSF100950">
    <property type="entry name" value="NagB/RpiA/CoA transferase-like"/>
    <property type="match status" value="2"/>
</dbReference>
<dbReference type="Gene3D" id="3.40.1080.10">
    <property type="entry name" value="Glutaconate Coenzyme A-transferase"/>
    <property type="match status" value="2"/>
</dbReference>
<reference evidence="3" key="1">
    <citation type="submission" date="2019-08" db="EMBL/GenBank/DDBJ databases">
        <authorList>
            <person name="Kucharzyk K."/>
            <person name="Murdoch R.W."/>
            <person name="Higgins S."/>
            <person name="Loffler F."/>
        </authorList>
    </citation>
    <scope>NUCLEOTIDE SEQUENCE</scope>
</reference>
<dbReference type="InterPro" id="IPR014388">
    <property type="entry name" value="3-oxoacid_CoA-transferase"/>
</dbReference>
<dbReference type="InterPro" id="IPR004165">
    <property type="entry name" value="CoA_trans_fam_I"/>
</dbReference>
<dbReference type="Pfam" id="PF01144">
    <property type="entry name" value="CoA_trans"/>
    <property type="match status" value="1"/>
</dbReference>
<evidence type="ECO:0000256" key="1">
    <source>
        <dbReference type="ARBA" id="ARBA00007154"/>
    </source>
</evidence>